<protein>
    <submittedName>
        <fullName evidence="1">Uncharacterized protein</fullName>
    </submittedName>
</protein>
<dbReference type="EMBL" id="HG710681">
    <property type="protein sequence ID" value="CDJ47307.1"/>
    <property type="molecule type" value="Genomic_DNA"/>
</dbReference>
<accession>U6LA42</accession>
<name>U6LA42_9EIME</name>
<gene>
    <name evidence="1" type="ORF">EBH_0015470</name>
</gene>
<sequence>MSHASLAVTQLMMRSKGVARQGNLLNSSNTPFLTLVLREKRMKRHKVPQFNIQHLMIGGLEEVRGVLYKPIGGKGLVGRCGFRMVRNTRWFRQIQIKERSNTAKLLVKVRVLVGDRPMEKRKFCLDNGRGQYIVLQFKVMHPRPCGLTGLRGSPCPPFTGGLEERASLPHNPSMQRGPVRACLFPGKKICCNRHRQTPGCLYRAQHLVEILLQRGEPPLNCGDRFGVSNILEEARELEGKKLKRKAIYCQQNSQRDSIIEDEREMLSMALL</sequence>
<dbReference type="VEuPathDB" id="ToxoDB:EBH_0015470"/>
<reference evidence="1" key="2">
    <citation type="submission" date="2013-10" db="EMBL/GenBank/DDBJ databases">
        <authorList>
            <person name="Aslett M."/>
        </authorList>
    </citation>
    <scope>NUCLEOTIDE SEQUENCE [LARGE SCALE GENOMIC DNA]</scope>
    <source>
        <strain evidence="1">Houghton</strain>
    </source>
</reference>
<dbReference type="AlphaFoldDB" id="U6LA42"/>
<evidence type="ECO:0000313" key="2">
    <source>
        <dbReference type="Proteomes" id="UP000030750"/>
    </source>
</evidence>
<dbReference type="Proteomes" id="UP000030750">
    <property type="component" value="Unassembled WGS sequence"/>
</dbReference>
<evidence type="ECO:0000313" key="1">
    <source>
        <dbReference type="EMBL" id="CDJ47307.1"/>
    </source>
</evidence>
<organism evidence="1 2">
    <name type="scientific">Eimeria brunetti</name>
    <dbReference type="NCBI Taxonomy" id="51314"/>
    <lineage>
        <taxon>Eukaryota</taxon>
        <taxon>Sar</taxon>
        <taxon>Alveolata</taxon>
        <taxon>Apicomplexa</taxon>
        <taxon>Conoidasida</taxon>
        <taxon>Coccidia</taxon>
        <taxon>Eucoccidiorida</taxon>
        <taxon>Eimeriorina</taxon>
        <taxon>Eimeriidae</taxon>
        <taxon>Eimeria</taxon>
    </lineage>
</organism>
<reference evidence="1" key="1">
    <citation type="submission" date="2013-10" db="EMBL/GenBank/DDBJ databases">
        <title>Genomic analysis of the causative agents of coccidiosis in chickens.</title>
        <authorList>
            <person name="Reid A.J."/>
            <person name="Blake D."/>
            <person name="Billington K."/>
            <person name="Browne H."/>
            <person name="Dunn M."/>
            <person name="Hung S."/>
            <person name="Kawahara F."/>
            <person name="Miranda-Saavedra D."/>
            <person name="Mourier T."/>
            <person name="Nagra H."/>
            <person name="Otto T.D."/>
            <person name="Rawlings N."/>
            <person name="Sanchez A."/>
            <person name="Sanders M."/>
            <person name="Subramaniam C."/>
            <person name="Tay Y."/>
            <person name="Dear P."/>
            <person name="Doerig C."/>
            <person name="Gruber A."/>
            <person name="Parkinson J."/>
            <person name="Shirley M."/>
            <person name="Wan K.L."/>
            <person name="Berriman M."/>
            <person name="Tomley F."/>
            <person name="Pain A."/>
        </authorList>
    </citation>
    <scope>NUCLEOTIDE SEQUENCE [LARGE SCALE GENOMIC DNA]</scope>
    <source>
        <strain evidence="1">Houghton</strain>
    </source>
</reference>
<proteinExistence type="predicted"/>
<keyword evidence="2" id="KW-1185">Reference proteome</keyword>